<accession>D6WUH2</accession>
<sequence>MHQKCVTDPKLPNIYVFTQTIAEDLVKSEEKNLPLAIIRPAIEKFKELIVSCAWDYPTTKIVWYCGFL</sequence>
<dbReference type="AlphaFoldDB" id="D6WUH2"/>
<feature type="domain" description="Thioester reductase (TE)" evidence="1">
    <location>
        <begin position="8"/>
        <end position="42"/>
    </location>
</feature>
<proteinExistence type="predicted"/>
<dbReference type="Proteomes" id="UP000007266">
    <property type="component" value="Linkage group 8"/>
</dbReference>
<dbReference type="HOGENOM" id="CLU_2797254_0_0_1"/>
<reference evidence="2 3" key="2">
    <citation type="journal article" date="2010" name="Nucleic Acids Res.">
        <title>BeetleBase in 2010: revisions to provide comprehensive genomic information for Tribolium castaneum.</title>
        <authorList>
            <person name="Kim H.S."/>
            <person name="Murphy T."/>
            <person name="Xia J."/>
            <person name="Caragea D."/>
            <person name="Park Y."/>
            <person name="Beeman R.W."/>
            <person name="Lorenzen M.D."/>
            <person name="Butcher S."/>
            <person name="Manak J.R."/>
            <person name="Brown S.J."/>
        </authorList>
    </citation>
    <scope>GENOME REANNOTATION</scope>
    <source>
        <strain evidence="2 3">Georgia GA2</strain>
    </source>
</reference>
<protein>
    <recommendedName>
        <fullName evidence="1">Thioester reductase (TE) domain-containing protein</fullName>
    </recommendedName>
</protein>
<dbReference type="InterPro" id="IPR013120">
    <property type="entry name" value="FAR_NAD-bd"/>
</dbReference>
<name>D6WUH2_TRICA</name>
<reference evidence="2 3" key="1">
    <citation type="journal article" date="2008" name="Nature">
        <title>The genome of the model beetle and pest Tribolium castaneum.</title>
        <authorList>
            <consortium name="Tribolium Genome Sequencing Consortium"/>
            <person name="Richards S."/>
            <person name="Gibbs R.A."/>
            <person name="Weinstock G.M."/>
            <person name="Brown S.J."/>
            <person name="Denell R."/>
            <person name="Beeman R.W."/>
            <person name="Gibbs R."/>
            <person name="Beeman R.W."/>
            <person name="Brown S.J."/>
            <person name="Bucher G."/>
            <person name="Friedrich M."/>
            <person name="Grimmelikhuijzen C.J."/>
            <person name="Klingler M."/>
            <person name="Lorenzen M."/>
            <person name="Richards S."/>
            <person name="Roth S."/>
            <person name="Schroder R."/>
            <person name="Tautz D."/>
            <person name="Zdobnov E.M."/>
            <person name="Muzny D."/>
            <person name="Gibbs R.A."/>
            <person name="Weinstock G.M."/>
            <person name="Attaway T."/>
            <person name="Bell S."/>
            <person name="Buhay C.J."/>
            <person name="Chandrabose M.N."/>
            <person name="Chavez D."/>
            <person name="Clerk-Blankenburg K.P."/>
            <person name="Cree A."/>
            <person name="Dao M."/>
            <person name="Davis C."/>
            <person name="Chacko J."/>
            <person name="Dinh H."/>
            <person name="Dugan-Rocha S."/>
            <person name="Fowler G."/>
            <person name="Garner T.T."/>
            <person name="Garnes J."/>
            <person name="Gnirke A."/>
            <person name="Hawes A."/>
            <person name="Hernandez J."/>
            <person name="Hines S."/>
            <person name="Holder M."/>
            <person name="Hume J."/>
            <person name="Jhangiani S.N."/>
            <person name="Joshi V."/>
            <person name="Khan Z.M."/>
            <person name="Jackson L."/>
            <person name="Kovar C."/>
            <person name="Kowis A."/>
            <person name="Lee S."/>
            <person name="Lewis L.R."/>
            <person name="Margolis J."/>
            <person name="Morgan M."/>
            <person name="Nazareth L.V."/>
            <person name="Nguyen N."/>
            <person name="Okwuonu G."/>
            <person name="Parker D."/>
            <person name="Richards S."/>
            <person name="Ruiz S.J."/>
            <person name="Santibanez J."/>
            <person name="Savard J."/>
            <person name="Scherer S.E."/>
            <person name="Schneider B."/>
            <person name="Sodergren E."/>
            <person name="Tautz D."/>
            <person name="Vattahil S."/>
            <person name="Villasana D."/>
            <person name="White C.S."/>
            <person name="Wright R."/>
            <person name="Park Y."/>
            <person name="Beeman R.W."/>
            <person name="Lord J."/>
            <person name="Oppert B."/>
            <person name="Lorenzen M."/>
            <person name="Brown S."/>
            <person name="Wang L."/>
            <person name="Savard J."/>
            <person name="Tautz D."/>
            <person name="Richards S."/>
            <person name="Weinstock G."/>
            <person name="Gibbs R.A."/>
            <person name="Liu Y."/>
            <person name="Worley K."/>
            <person name="Weinstock G."/>
            <person name="Elsik C.G."/>
            <person name="Reese J.T."/>
            <person name="Elhaik E."/>
            <person name="Landan G."/>
            <person name="Graur D."/>
            <person name="Arensburger P."/>
            <person name="Atkinson P."/>
            <person name="Beeman R.W."/>
            <person name="Beidler J."/>
            <person name="Brown S.J."/>
            <person name="Demuth J.P."/>
            <person name="Drury D.W."/>
            <person name="Du Y.Z."/>
            <person name="Fujiwara H."/>
            <person name="Lorenzen M."/>
            <person name="Maselli V."/>
            <person name="Osanai M."/>
            <person name="Park Y."/>
            <person name="Robertson H.M."/>
            <person name="Tu Z."/>
            <person name="Wang J.J."/>
            <person name="Wang S."/>
            <person name="Richards S."/>
            <person name="Song H."/>
            <person name="Zhang L."/>
            <person name="Sodergren E."/>
            <person name="Werner D."/>
            <person name="Stanke M."/>
            <person name="Morgenstern B."/>
            <person name="Solovyev V."/>
            <person name="Kosarev P."/>
            <person name="Brown G."/>
            <person name="Chen H.C."/>
            <person name="Ermolaeva O."/>
            <person name="Hlavina W."/>
            <person name="Kapustin Y."/>
            <person name="Kiryutin B."/>
            <person name="Kitts P."/>
            <person name="Maglott D."/>
            <person name="Pruitt K."/>
            <person name="Sapojnikov V."/>
            <person name="Souvorov A."/>
            <person name="Mackey A.J."/>
            <person name="Waterhouse R.M."/>
            <person name="Wyder S."/>
            <person name="Zdobnov E.M."/>
            <person name="Zdobnov E.M."/>
            <person name="Wyder S."/>
            <person name="Kriventseva E.V."/>
            <person name="Kadowaki T."/>
            <person name="Bork P."/>
            <person name="Aranda M."/>
            <person name="Bao R."/>
            <person name="Beermann A."/>
            <person name="Berns N."/>
            <person name="Bolognesi R."/>
            <person name="Bonneton F."/>
            <person name="Bopp D."/>
            <person name="Brown S.J."/>
            <person name="Bucher G."/>
            <person name="Butts T."/>
            <person name="Chaumot A."/>
            <person name="Denell R.E."/>
            <person name="Ferrier D.E."/>
            <person name="Friedrich M."/>
            <person name="Gordon C.M."/>
            <person name="Jindra M."/>
            <person name="Klingler M."/>
            <person name="Lan Q."/>
            <person name="Lattorff H.M."/>
            <person name="Laudet V."/>
            <person name="von Levetsow C."/>
            <person name="Liu Z."/>
            <person name="Lutz R."/>
            <person name="Lynch J.A."/>
            <person name="da Fonseca R.N."/>
            <person name="Posnien N."/>
            <person name="Reuter R."/>
            <person name="Roth S."/>
            <person name="Savard J."/>
            <person name="Schinko J.B."/>
            <person name="Schmitt C."/>
            <person name="Schoppmeier M."/>
            <person name="Schroder R."/>
            <person name="Shippy T.D."/>
            <person name="Simonnet F."/>
            <person name="Marques-Souza H."/>
            <person name="Tautz D."/>
            <person name="Tomoyasu Y."/>
            <person name="Trauner J."/>
            <person name="Van der Zee M."/>
            <person name="Vervoort M."/>
            <person name="Wittkopp N."/>
            <person name="Wimmer E.A."/>
            <person name="Yang X."/>
            <person name="Jones A.K."/>
            <person name="Sattelle D.B."/>
            <person name="Ebert P.R."/>
            <person name="Nelson D."/>
            <person name="Scott J.G."/>
            <person name="Beeman R.W."/>
            <person name="Muthukrishnan S."/>
            <person name="Kramer K.J."/>
            <person name="Arakane Y."/>
            <person name="Beeman R.W."/>
            <person name="Zhu Q."/>
            <person name="Hogenkamp D."/>
            <person name="Dixit R."/>
            <person name="Oppert B."/>
            <person name="Jiang H."/>
            <person name="Zou Z."/>
            <person name="Marshall J."/>
            <person name="Elpidina E."/>
            <person name="Vinokurov K."/>
            <person name="Oppert C."/>
            <person name="Zou Z."/>
            <person name="Evans J."/>
            <person name="Lu Z."/>
            <person name="Zhao P."/>
            <person name="Sumathipala N."/>
            <person name="Altincicek B."/>
            <person name="Vilcinskas A."/>
            <person name="Williams M."/>
            <person name="Hultmark D."/>
            <person name="Hetru C."/>
            <person name="Jiang H."/>
            <person name="Grimmelikhuijzen C.J."/>
            <person name="Hauser F."/>
            <person name="Cazzamali G."/>
            <person name="Williamson M."/>
            <person name="Park Y."/>
            <person name="Li B."/>
            <person name="Tanaka Y."/>
            <person name="Predel R."/>
            <person name="Neupert S."/>
            <person name="Schachtner J."/>
            <person name="Verleyen P."/>
            <person name="Raible F."/>
            <person name="Bork P."/>
            <person name="Friedrich M."/>
            <person name="Walden K.K."/>
            <person name="Robertson H.M."/>
            <person name="Angeli S."/>
            <person name="Foret S."/>
            <person name="Bucher G."/>
            <person name="Schuetz S."/>
            <person name="Maleszka R."/>
            <person name="Wimmer E.A."/>
            <person name="Beeman R.W."/>
            <person name="Lorenzen M."/>
            <person name="Tomoyasu Y."/>
            <person name="Miller S.C."/>
            <person name="Grossmann D."/>
            <person name="Bucher G."/>
        </authorList>
    </citation>
    <scope>NUCLEOTIDE SEQUENCE [LARGE SCALE GENOMIC DNA]</scope>
    <source>
        <strain evidence="2 3">Georgia GA2</strain>
    </source>
</reference>
<organism evidence="2 3">
    <name type="scientific">Tribolium castaneum</name>
    <name type="common">Red flour beetle</name>
    <dbReference type="NCBI Taxonomy" id="7070"/>
    <lineage>
        <taxon>Eukaryota</taxon>
        <taxon>Metazoa</taxon>
        <taxon>Ecdysozoa</taxon>
        <taxon>Arthropoda</taxon>
        <taxon>Hexapoda</taxon>
        <taxon>Insecta</taxon>
        <taxon>Pterygota</taxon>
        <taxon>Neoptera</taxon>
        <taxon>Endopterygota</taxon>
        <taxon>Coleoptera</taxon>
        <taxon>Polyphaga</taxon>
        <taxon>Cucujiformia</taxon>
        <taxon>Tenebrionidae</taxon>
        <taxon>Tenebrionidae incertae sedis</taxon>
        <taxon>Tribolium</taxon>
    </lineage>
</organism>
<evidence type="ECO:0000313" key="2">
    <source>
        <dbReference type="EMBL" id="EFA08473.1"/>
    </source>
</evidence>
<dbReference type="EMBL" id="KQ971357">
    <property type="protein sequence ID" value="EFA08473.1"/>
    <property type="molecule type" value="Genomic_DNA"/>
</dbReference>
<gene>
    <name evidence="2" type="primary">GLEAN_06123</name>
    <name evidence="2" type="ORF">TcasGA2_TC006123</name>
</gene>
<dbReference type="InParanoid" id="D6WUH2"/>
<dbReference type="Pfam" id="PF07993">
    <property type="entry name" value="NAD_binding_4"/>
    <property type="match status" value="1"/>
</dbReference>
<dbReference type="PhylomeDB" id="D6WUH2"/>
<evidence type="ECO:0000259" key="1">
    <source>
        <dbReference type="Pfam" id="PF07993"/>
    </source>
</evidence>
<evidence type="ECO:0000313" key="3">
    <source>
        <dbReference type="Proteomes" id="UP000007266"/>
    </source>
</evidence>
<keyword evidence="3" id="KW-1185">Reference proteome</keyword>